<dbReference type="RefSeq" id="WP_209763130.1">
    <property type="nucleotide sequence ID" value="NZ_JAGINP010000001.1"/>
</dbReference>
<protein>
    <submittedName>
        <fullName evidence="1">Uncharacterized protein</fullName>
    </submittedName>
</protein>
<gene>
    <name evidence="1" type="ORF">J2851_000454</name>
</gene>
<proteinExistence type="predicted"/>
<comment type="caution">
    <text evidence="1">The sequence shown here is derived from an EMBL/GenBank/DDBJ whole genome shotgun (WGS) entry which is preliminary data.</text>
</comment>
<evidence type="ECO:0000313" key="2">
    <source>
        <dbReference type="Proteomes" id="UP000781958"/>
    </source>
</evidence>
<reference evidence="1 2" key="1">
    <citation type="submission" date="2021-03" db="EMBL/GenBank/DDBJ databases">
        <title>Genomic Encyclopedia of Type Strains, Phase III (KMG-III): the genomes of soil and plant-associated and newly described type strains.</title>
        <authorList>
            <person name="Whitman W."/>
        </authorList>
    </citation>
    <scope>NUCLEOTIDE SEQUENCE [LARGE SCALE GENOMIC DNA]</scope>
    <source>
        <strain evidence="1 2">IMMIB AFH-6</strain>
    </source>
</reference>
<evidence type="ECO:0000313" key="1">
    <source>
        <dbReference type="EMBL" id="MBP2290717.1"/>
    </source>
</evidence>
<organism evidence="1 2">
    <name type="scientific">Azospirillum rugosum</name>
    <dbReference type="NCBI Taxonomy" id="416170"/>
    <lineage>
        <taxon>Bacteria</taxon>
        <taxon>Pseudomonadati</taxon>
        <taxon>Pseudomonadota</taxon>
        <taxon>Alphaproteobacteria</taxon>
        <taxon>Rhodospirillales</taxon>
        <taxon>Azospirillaceae</taxon>
        <taxon>Azospirillum</taxon>
    </lineage>
</organism>
<dbReference type="EMBL" id="JAGINP010000001">
    <property type="protein sequence ID" value="MBP2290717.1"/>
    <property type="molecule type" value="Genomic_DNA"/>
</dbReference>
<keyword evidence="2" id="KW-1185">Reference proteome</keyword>
<name>A0ABS4SDQ6_9PROT</name>
<dbReference type="Proteomes" id="UP000781958">
    <property type="component" value="Unassembled WGS sequence"/>
</dbReference>
<sequence length="280" mass="28876">MGLGAVSAGAAVAGAAVSAYGTVQQGKAASRQAGLEARQAQIAQIQANEKADQIERSQVPLALSQQQQGMARRGLFDLEEVAIRSGAALEGRQLADRRDALQAEAKRTQTEGQAAMAQHSAQLRSGLATLAAQRAGHGSSVGPSAMALANRVNREGRAQIGLEEAGYAAKSSAAMTGAAQAEAQRGALMVDTVRKIATLDQERYGNELSIWRMGVEAGDLAREAAINRLYGQQSALVSAEASRRRTDSLMAGGIGAFGSALQGVGAVAKIYSDPSSTTKA</sequence>
<accession>A0ABS4SDQ6</accession>